<proteinExistence type="predicted"/>
<sequence length="866" mass="93924">MYIIFAARRTLPDLMHPNGKNDRCVQEQRMEVVLTDDSIEVPPSSTDEDSVNSSRVCEGPQKPKIHPLLRNVVGIVALLLIFTACLVSGLVIGQKKLGAASSNTIASAENPDIEGVEDSVLMPTYNPTDAVYAISNDMPTNDDDLIKRQSYEEGAKPTNLPTLRKTNPATAGATAFPTDFVTTEPSPSVTAAHTYPTTPETNSLMPMVATMTPAVQFTNSQTDTCSAKSKDICGGSSNLANTALMNIDKLIADLETDLDEGVLTQEEIHEKEEMLCSMKDMRVDLEESIHVACVEAPARLLQAESCYDEGFDLTDLVNSWFIAKGVLIVANQVLANAGLDPTGITTSIASGAVAAAELALLTFENSINDIVGARASCTLDIVENVRLTLNDIRETVDNIEETVDENRIFVEFLWCPYTQEQQDGTTLIGQGCDTMDNNCNSDILVNPQKKRVDECAEDQVPPTLTIRKEVPPVGFTSYEEARQFFEDNVEASDDCVSNLEVEISDILGGPRSFEITVRAFDPVCSVIGPPNYLEGEKLAAFETIRTFEFIIDGTGPTIKCGFDKRQDLFHVNDPEFEPDCATAPPFPSGGREDPLHITAESDLVDVEFWYQITDESQEEKKLSVKVSVLSNEYDLSDGSVMARLMERRSLPNGVHRAKVYLEPYSCRDGGSSICDVETTGNPELNARFYDIEVTSADELGNKGSATCSVIVIPQGSKSSKAGKSQHPGSSWPGVCASGKSAKKALGLFDHVVGTGKSGKTKPSIPHDPNDLRSEFALSTQRFRIETIGLEWDTSLDTKQADPEPLLLASKSSKSSVANGVNQNEAVVDDEDTPTIITAANNVNSAALKKSALFIGGLLYAFFYCFG</sequence>
<evidence type="ECO:0000256" key="2">
    <source>
        <dbReference type="SAM" id="Phobius"/>
    </source>
</evidence>
<evidence type="ECO:0000313" key="4">
    <source>
        <dbReference type="Proteomes" id="UP000266841"/>
    </source>
</evidence>
<protein>
    <submittedName>
        <fullName evidence="3">Uncharacterized protein</fullName>
    </submittedName>
</protein>
<keyword evidence="4" id="KW-1185">Reference proteome</keyword>
<keyword evidence="2" id="KW-0812">Transmembrane</keyword>
<evidence type="ECO:0000256" key="1">
    <source>
        <dbReference type="SAM" id="MobiDB-lite"/>
    </source>
</evidence>
<dbReference type="Proteomes" id="UP000266841">
    <property type="component" value="Unassembled WGS sequence"/>
</dbReference>
<keyword evidence="2" id="KW-1133">Transmembrane helix</keyword>
<feature type="transmembrane region" description="Helical" evidence="2">
    <location>
        <begin position="72"/>
        <end position="93"/>
    </location>
</feature>
<organism evidence="3 4">
    <name type="scientific">Thalassiosira oceanica</name>
    <name type="common">Marine diatom</name>
    <dbReference type="NCBI Taxonomy" id="159749"/>
    <lineage>
        <taxon>Eukaryota</taxon>
        <taxon>Sar</taxon>
        <taxon>Stramenopiles</taxon>
        <taxon>Ochrophyta</taxon>
        <taxon>Bacillariophyta</taxon>
        <taxon>Coscinodiscophyceae</taxon>
        <taxon>Thalassiosirophycidae</taxon>
        <taxon>Thalassiosirales</taxon>
        <taxon>Thalassiosiraceae</taxon>
        <taxon>Thalassiosira</taxon>
    </lineage>
</organism>
<dbReference type="AlphaFoldDB" id="K0R1B2"/>
<name>K0R1B2_THAOC</name>
<keyword evidence="2" id="KW-0472">Membrane</keyword>
<accession>K0R1B2</accession>
<feature type="region of interest" description="Disordered" evidence="1">
    <location>
        <begin position="38"/>
        <end position="58"/>
    </location>
</feature>
<comment type="caution">
    <text evidence="3">The sequence shown here is derived from an EMBL/GenBank/DDBJ whole genome shotgun (WGS) entry which is preliminary data.</text>
</comment>
<dbReference type="OrthoDB" id="49435at2759"/>
<gene>
    <name evidence="3" type="ORF">THAOC_36792</name>
</gene>
<evidence type="ECO:0000313" key="3">
    <source>
        <dbReference type="EMBL" id="EJK44654.1"/>
    </source>
</evidence>
<dbReference type="EMBL" id="AGNL01049395">
    <property type="protein sequence ID" value="EJK44654.1"/>
    <property type="molecule type" value="Genomic_DNA"/>
</dbReference>
<reference evidence="3 4" key="1">
    <citation type="journal article" date="2012" name="Genome Biol.">
        <title>Genome and low-iron response of an oceanic diatom adapted to chronic iron limitation.</title>
        <authorList>
            <person name="Lommer M."/>
            <person name="Specht M."/>
            <person name="Roy A.S."/>
            <person name="Kraemer L."/>
            <person name="Andreson R."/>
            <person name="Gutowska M.A."/>
            <person name="Wolf J."/>
            <person name="Bergner S.V."/>
            <person name="Schilhabel M.B."/>
            <person name="Klostermeier U.C."/>
            <person name="Beiko R.G."/>
            <person name="Rosenstiel P."/>
            <person name="Hippler M."/>
            <person name="Laroche J."/>
        </authorList>
    </citation>
    <scope>NUCLEOTIDE SEQUENCE [LARGE SCALE GENOMIC DNA]</scope>
    <source>
        <strain evidence="3 4">CCMP1005</strain>
    </source>
</reference>